<evidence type="ECO:0000313" key="1">
    <source>
        <dbReference type="EMBL" id="KAH7029466.1"/>
    </source>
</evidence>
<dbReference type="OrthoDB" id="429143at2759"/>
<dbReference type="GeneID" id="70179703"/>
<evidence type="ECO:0000313" key="2">
    <source>
        <dbReference type="Proteomes" id="UP000756346"/>
    </source>
</evidence>
<dbReference type="InterPro" id="IPR039556">
    <property type="entry name" value="ICL/PEPM"/>
</dbReference>
<dbReference type="Gene3D" id="3.20.20.60">
    <property type="entry name" value="Phosphoenolpyruvate-binding domains"/>
    <property type="match status" value="1"/>
</dbReference>
<name>A0A9P8Y7A7_9PEZI</name>
<dbReference type="Pfam" id="PF13714">
    <property type="entry name" value="PEP_mutase"/>
    <property type="match status" value="1"/>
</dbReference>
<accession>A0A9P8Y7A7</accession>
<proteinExistence type="predicted"/>
<dbReference type="GO" id="GO:0003824">
    <property type="term" value="F:catalytic activity"/>
    <property type="evidence" value="ECO:0007669"/>
    <property type="project" value="InterPro"/>
</dbReference>
<sequence>MATQSTTSAAHLASLHVPGKPLVLPNIWDTSSLEAITSINDSSSSSSASSPGSSSSGPLKAVATASYAIATSLGIQDAELTFDQNLARIKQLAPLVHAAGLPLSADLQDGYGARIGETVAAAVKAGAVGANIEDVVGQQHKEGEFYGVEEQAARIRTAIEAAEEAGCPGFVVNARCDAFFMQATTGKSDEEVMQDALARGKAYLGAGATTVFYWGGSGRGLRTQEVEMLTRELGGRVAVKLGAKGGLSVRELAEIGVARISVGPSLSFLKPEEVKGVAMRILGGGALVE</sequence>
<dbReference type="AlphaFoldDB" id="A0A9P8Y7A7"/>
<reference evidence="1" key="1">
    <citation type="journal article" date="2021" name="Nat. Commun.">
        <title>Genetic determinants of endophytism in the Arabidopsis root mycobiome.</title>
        <authorList>
            <person name="Mesny F."/>
            <person name="Miyauchi S."/>
            <person name="Thiergart T."/>
            <person name="Pickel B."/>
            <person name="Atanasova L."/>
            <person name="Karlsson M."/>
            <person name="Huettel B."/>
            <person name="Barry K.W."/>
            <person name="Haridas S."/>
            <person name="Chen C."/>
            <person name="Bauer D."/>
            <person name="Andreopoulos W."/>
            <person name="Pangilinan J."/>
            <person name="LaButti K."/>
            <person name="Riley R."/>
            <person name="Lipzen A."/>
            <person name="Clum A."/>
            <person name="Drula E."/>
            <person name="Henrissat B."/>
            <person name="Kohler A."/>
            <person name="Grigoriev I.V."/>
            <person name="Martin F.M."/>
            <person name="Hacquard S."/>
        </authorList>
    </citation>
    <scope>NUCLEOTIDE SEQUENCE</scope>
    <source>
        <strain evidence="1">MPI-CAGE-CH-0230</strain>
    </source>
</reference>
<dbReference type="PANTHER" id="PTHR42905">
    <property type="entry name" value="PHOSPHOENOLPYRUVATE CARBOXYLASE"/>
    <property type="match status" value="1"/>
</dbReference>
<dbReference type="SUPFAM" id="SSF51621">
    <property type="entry name" value="Phosphoenolpyruvate/pyruvate domain"/>
    <property type="match status" value="1"/>
</dbReference>
<dbReference type="PANTHER" id="PTHR42905:SF16">
    <property type="entry name" value="CARBOXYPHOSPHONOENOLPYRUVATE PHOSPHONOMUTASE-LIKE PROTEIN (AFU_ORTHOLOGUE AFUA_5G07230)"/>
    <property type="match status" value="1"/>
</dbReference>
<dbReference type="RefSeq" id="XP_046011754.1">
    <property type="nucleotide sequence ID" value="XM_046150157.1"/>
</dbReference>
<comment type="caution">
    <text evidence="1">The sequence shown here is derived from an EMBL/GenBank/DDBJ whole genome shotgun (WGS) entry which is preliminary data.</text>
</comment>
<dbReference type="Proteomes" id="UP000756346">
    <property type="component" value="Unassembled WGS sequence"/>
</dbReference>
<dbReference type="CDD" id="cd00377">
    <property type="entry name" value="ICL_PEPM"/>
    <property type="match status" value="1"/>
</dbReference>
<protein>
    <submittedName>
        <fullName evidence="1">Phosphoenolpyruvate phosphomutase-domain-containing protein</fullName>
    </submittedName>
</protein>
<organism evidence="1 2">
    <name type="scientific">Microdochium trichocladiopsis</name>
    <dbReference type="NCBI Taxonomy" id="1682393"/>
    <lineage>
        <taxon>Eukaryota</taxon>
        <taxon>Fungi</taxon>
        <taxon>Dikarya</taxon>
        <taxon>Ascomycota</taxon>
        <taxon>Pezizomycotina</taxon>
        <taxon>Sordariomycetes</taxon>
        <taxon>Xylariomycetidae</taxon>
        <taxon>Xylariales</taxon>
        <taxon>Microdochiaceae</taxon>
        <taxon>Microdochium</taxon>
    </lineage>
</organism>
<keyword evidence="2" id="KW-1185">Reference proteome</keyword>
<dbReference type="InterPro" id="IPR040442">
    <property type="entry name" value="Pyrv_kinase-like_dom_sf"/>
</dbReference>
<dbReference type="EMBL" id="JAGTJQ010000006">
    <property type="protein sequence ID" value="KAH7029466.1"/>
    <property type="molecule type" value="Genomic_DNA"/>
</dbReference>
<gene>
    <name evidence="1" type="ORF">B0I36DRAFT_245461</name>
</gene>
<dbReference type="InterPro" id="IPR015813">
    <property type="entry name" value="Pyrv/PenolPyrv_kinase-like_dom"/>
</dbReference>